<accession>A0A8X8GR95</accession>
<evidence type="ECO:0000313" key="9">
    <source>
        <dbReference type="Proteomes" id="UP000484076"/>
    </source>
</evidence>
<evidence type="ECO:0000256" key="5">
    <source>
        <dbReference type="ARBA" id="ARBA00022737"/>
    </source>
</evidence>
<gene>
    <name evidence="8" type="ORF">GEU84_000615</name>
</gene>
<dbReference type="Proteomes" id="UP000484076">
    <property type="component" value="Unassembled WGS sequence"/>
</dbReference>
<evidence type="ECO:0000256" key="1">
    <source>
        <dbReference type="ARBA" id="ARBA00004370"/>
    </source>
</evidence>
<dbReference type="PRINTS" id="PR00313">
    <property type="entry name" value="CABNDNGRPT"/>
</dbReference>
<dbReference type="PRINTS" id="PR01488">
    <property type="entry name" value="RTXTOXINA"/>
</dbReference>
<protein>
    <recommendedName>
        <fullName evidence="10">Calcium-binding protein</fullName>
    </recommendedName>
</protein>
<evidence type="ECO:0000256" key="4">
    <source>
        <dbReference type="ARBA" id="ARBA00022656"/>
    </source>
</evidence>
<keyword evidence="4" id="KW-0800">Toxin</keyword>
<keyword evidence="6" id="KW-0843">Virulence</keyword>
<evidence type="ECO:0000256" key="2">
    <source>
        <dbReference type="ARBA" id="ARBA00004613"/>
    </source>
</evidence>
<dbReference type="InterPro" id="IPR003995">
    <property type="entry name" value="RTX_toxin_determinant-A"/>
</dbReference>
<keyword evidence="3" id="KW-0964">Secreted</keyword>
<keyword evidence="7" id="KW-0472">Membrane</keyword>
<dbReference type="SUPFAM" id="SSF51120">
    <property type="entry name" value="beta-Roll"/>
    <property type="match status" value="2"/>
</dbReference>
<dbReference type="GO" id="GO:0016020">
    <property type="term" value="C:membrane"/>
    <property type="evidence" value="ECO:0007669"/>
    <property type="project" value="UniProtKB-SubCell"/>
</dbReference>
<dbReference type="AlphaFoldDB" id="A0A8X8GR95"/>
<keyword evidence="9" id="KW-1185">Reference proteome</keyword>
<comment type="caution">
    <text evidence="8">The sequence shown here is derived from an EMBL/GenBank/DDBJ whole genome shotgun (WGS) entry which is preliminary data.</text>
</comment>
<dbReference type="Pfam" id="PF00353">
    <property type="entry name" value="HemolysinCabind"/>
    <property type="match status" value="7"/>
</dbReference>
<dbReference type="PANTHER" id="PTHR38340:SF1">
    <property type="entry name" value="S-LAYER PROTEIN"/>
    <property type="match status" value="1"/>
</dbReference>
<evidence type="ECO:0000313" key="8">
    <source>
        <dbReference type="EMBL" id="NUB42873.1"/>
    </source>
</evidence>
<dbReference type="EMBL" id="WHUT02000001">
    <property type="protein sequence ID" value="NUB42873.1"/>
    <property type="molecule type" value="Genomic_DNA"/>
</dbReference>
<evidence type="ECO:0000256" key="6">
    <source>
        <dbReference type="ARBA" id="ARBA00023026"/>
    </source>
</evidence>
<dbReference type="InterPro" id="IPR018511">
    <property type="entry name" value="Hemolysin-typ_Ca-bd_CS"/>
</dbReference>
<evidence type="ECO:0000256" key="7">
    <source>
        <dbReference type="ARBA" id="ARBA00023136"/>
    </source>
</evidence>
<dbReference type="GO" id="GO:0090729">
    <property type="term" value="F:toxin activity"/>
    <property type="evidence" value="ECO:0007669"/>
    <property type="project" value="UniProtKB-KW"/>
</dbReference>
<evidence type="ECO:0000256" key="3">
    <source>
        <dbReference type="ARBA" id="ARBA00022525"/>
    </source>
</evidence>
<dbReference type="InterPro" id="IPR001343">
    <property type="entry name" value="Hemolysn_Ca-bd"/>
</dbReference>
<dbReference type="InterPro" id="IPR050557">
    <property type="entry name" value="RTX_toxin/Mannuronan_C5-epim"/>
</dbReference>
<dbReference type="InterPro" id="IPR011049">
    <property type="entry name" value="Serralysin-like_metalloprot_C"/>
</dbReference>
<comment type="subcellular location">
    <subcellularLocation>
        <location evidence="1">Membrane</location>
    </subcellularLocation>
    <subcellularLocation>
        <location evidence="2">Secreted</location>
    </subcellularLocation>
</comment>
<name>A0A8X8GR95_9RHOB</name>
<proteinExistence type="predicted"/>
<keyword evidence="5" id="KW-0677">Repeat</keyword>
<organism evidence="8 9">
    <name type="scientific">Fertoeibacter niger</name>
    <dbReference type="NCBI Taxonomy" id="2656921"/>
    <lineage>
        <taxon>Bacteria</taxon>
        <taxon>Pseudomonadati</taxon>
        <taxon>Pseudomonadota</taxon>
        <taxon>Alphaproteobacteria</taxon>
        <taxon>Rhodobacterales</taxon>
        <taxon>Paracoccaceae</taxon>
        <taxon>Fertoeibacter</taxon>
    </lineage>
</organism>
<dbReference type="GO" id="GO:0005509">
    <property type="term" value="F:calcium ion binding"/>
    <property type="evidence" value="ECO:0007669"/>
    <property type="project" value="InterPro"/>
</dbReference>
<dbReference type="GO" id="GO:0005576">
    <property type="term" value="C:extracellular region"/>
    <property type="evidence" value="ECO:0007669"/>
    <property type="project" value="UniProtKB-SubCell"/>
</dbReference>
<dbReference type="PANTHER" id="PTHR38340">
    <property type="entry name" value="S-LAYER PROTEIN"/>
    <property type="match status" value="1"/>
</dbReference>
<reference evidence="8" key="1">
    <citation type="submission" date="2020-05" db="EMBL/GenBank/DDBJ databases">
        <title>Fertoebacter nigrum gen. nov., sp. nov., a new member of the family Rhodobacteraceae.</title>
        <authorList>
            <person name="Szuroczki S."/>
            <person name="Abbaszade G."/>
            <person name="Buni D."/>
            <person name="Schumann P."/>
            <person name="Toth E."/>
        </authorList>
    </citation>
    <scope>NUCLEOTIDE SEQUENCE</scope>
    <source>
        <strain evidence="8">RG-N-1a</strain>
    </source>
</reference>
<dbReference type="PROSITE" id="PS00330">
    <property type="entry name" value="HEMOLYSIN_CALCIUM"/>
    <property type="match status" value="4"/>
</dbReference>
<sequence>MARNPVPGSSGPDLLDGTLRSDRITGLEGDDTIFADAGHDVAFGDQGLDLIFGGAGFDTLYGGDDDDTLSGDDGDDLLHGGAGFDVLEGGSGNDTVYGAAGDDVFFGGEGEDWYYGGDGSDFILTGDFGYGGVNHAFGGDGDDFIAISVGGEGGAHGGAGVDVLLINWYDNFNGGGDIEIRLTGPDAGATGDGLTLDISGMEILVAFTYTGNDTVIGGQYGDDISVQLGANTVLAMEGDDRVTYATGAVNLLDGGDGDDLLVLSHAPSTALVFTVSGSQADDGHGSTIRNFEHYAVQGYFAADVIQLGSGDDFALGNGGNDSLSGFDGDDYLNGGTQDDVLDGGGGADTLLGDRGNDTLFGGDGADILRGGKGRDDLFGGAGADQFRMAIPLFEAGSLAETDIIHDFELGLDRVTVNNAVVGTAFASGALDAALFHFDGPVGTAAQFYLEELASGDVFRLILDMNGTDADGAAVLADLQGAHIAGMTAADIFIL</sequence>
<evidence type="ECO:0008006" key="10">
    <source>
        <dbReference type="Google" id="ProtNLM"/>
    </source>
</evidence>
<dbReference type="Gene3D" id="2.150.10.10">
    <property type="entry name" value="Serralysin-like metalloprotease, C-terminal"/>
    <property type="match status" value="3"/>
</dbReference>
<dbReference type="RefSeq" id="WP_152823573.1">
    <property type="nucleotide sequence ID" value="NZ_WHUT02000001.1"/>
</dbReference>